<dbReference type="Proteomes" id="UP000230069">
    <property type="component" value="Unassembled WGS sequence"/>
</dbReference>
<dbReference type="OrthoDB" id="19232at2759"/>
<protein>
    <submittedName>
        <fullName evidence="1">Uncharacterized protein</fullName>
    </submittedName>
</protein>
<gene>
    <name evidence="1" type="ORF">AQUCO_01100374v1</name>
</gene>
<evidence type="ECO:0000313" key="1">
    <source>
        <dbReference type="EMBL" id="PIA51487.1"/>
    </source>
</evidence>
<dbReference type="InParanoid" id="A0A2G5E7F8"/>
<dbReference type="PANTHER" id="PTHR46087">
    <property type="entry name" value="PUTATIVE, EXPRESSED-RELATED"/>
    <property type="match status" value="1"/>
</dbReference>
<organism evidence="1 2">
    <name type="scientific">Aquilegia coerulea</name>
    <name type="common">Rocky mountain columbine</name>
    <dbReference type="NCBI Taxonomy" id="218851"/>
    <lineage>
        <taxon>Eukaryota</taxon>
        <taxon>Viridiplantae</taxon>
        <taxon>Streptophyta</taxon>
        <taxon>Embryophyta</taxon>
        <taxon>Tracheophyta</taxon>
        <taxon>Spermatophyta</taxon>
        <taxon>Magnoliopsida</taxon>
        <taxon>Ranunculales</taxon>
        <taxon>Ranunculaceae</taxon>
        <taxon>Thalictroideae</taxon>
        <taxon>Aquilegia</taxon>
    </lineage>
</organism>
<dbReference type="EMBL" id="KZ305028">
    <property type="protein sequence ID" value="PIA51487.1"/>
    <property type="molecule type" value="Genomic_DNA"/>
</dbReference>
<dbReference type="SUPFAM" id="SSF48371">
    <property type="entry name" value="ARM repeat"/>
    <property type="match status" value="1"/>
</dbReference>
<dbReference type="PANTHER" id="PTHR46087:SF11">
    <property type="entry name" value="PROTEIN SEMI-ROLLED LEAF 2"/>
    <property type="match status" value="1"/>
</dbReference>
<dbReference type="Pfam" id="PF21052">
    <property type="entry name" value="EFR3_ARM"/>
    <property type="match status" value="1"/>
</dbReference>
<evidence type="ECO:0000313" key="2">
    <source>
        <dbReference type="Proteomes" id="UP000230069"/>
    </source>
</evidence>
<proteinExistence type="predicted"/>
<dbReference type="STRING" id="218851.A0A2G5E7F8"/>
<dbReference type="AlphaFoldDB" id="A0A2G5E7F8"/>
<name>A0A2G5E7F8_AQUCA</name>
<dbReference type="FunCoup" id="A0A2G5E7F8">
    <property type="interactions" value="1988"/>
</dbReference>
<dbReference type="InterPro" id="IPR049152">
    <property type="entry name" value="EFR3-like_ARM"/>
</dbReference>
<accession>A0A2G5E7F8</accession>
<dbReference type="InterPro" id="IPR055296">
    <property type="entry name" value="SRL2-like"/>
</dbReference>
<sequence length="994" mass="111162">MGFMSRKVFPACGHMCVCCPALRTRSRQPVKRYKKLLADIFPKSPEDSPNDRKLVKLCEYAFKNPFRIPKIAAHLEQRIYKELRNEHIKYITIAMEAYNKLLLVCKQQMPYFAISLLNVVGELLDNTKQESMQILGCQTLTRFVYSQDDATYARNIDILVPKLCKMACESGDEHSNHCLKASSLQCISSMIWFMAEFSHIFTCFNDIVHVTLDNYEQDAHLVDDAENGEALHNWVDEVVRSECRGAASPSDIIIRPRPEKKDPSLLTREEIDAPKIWAQICIQKMAELAKESTTMRRVLDPMFIYFDTKRHWVPQQGLAKVVLSDMLYFMEGSENEQSVLSAIIRHLEHKNVAHDPQVKADIVKIVAALARQLRSEAIVVETGIMSDLCRHLKKSLQAAVLSTGEQEANLNAMLQNSIEDCLLEMAKGVGDVQQLFDMMALTLEKPTPVGVTARVTVQSMLILAHIISLVSSFSHSQQDFPESLLLQLLKTMIHRDAEARIVAHQIFSVLLVPTYNHPYESKRSQSRITPVFASAAALLEKLRKEKGGNKVEKHGNNAQYDYKEKQWRQGWIHKKSPTFCKVSSIIDRTAGLTVSADTEPYIIKLSEDQIAQLLSAFWIQASLPDNRPSNFEAISHSFNLTVISSHLRIPNYAVVRFFQLPLSLRSVSLDPDYGMLPPSCKRSLFVLSAAMLMSTAKVYHIIDLCDFLKSSVSDDVDPYVGIGDDQQLYVKSQADVKEYQSATDHQTALYVLSELREGVHESDKAMLELIVQSLSGIVELDKYELTTQLSEGFRPDDSLIFGPQSWHDGDHLQALSIPKESLSFDGDFLVSGTNEEDTISDSSVAGLSCFIPRVSNSASSAHVISVGQLLQSAFEEACQVAGTAVSTSPLPYSAMTYQCEALGTCAMKNLSNWLNHEAHEAKSADQMVLTLPADVRPIPKKITSDTGPRQEGVVSTEPWLAMRLPPASPFDNFLRAVNRKGAPLSPPVMSSSRG</sequence>
<dbReference type="InterPro" id="IPR016024">
    <property type="entry name" value="ARM-type_fold"/>
</dbReference>
<reference evidence="1 2" key="1">
    <citation type="submission" date="2017-09" db="EMBL/GenBank/DDBJ databases">
        <title>WGS assembly of Aquilegia coerulea Goldsmith.</title>
        <authorList>
            <person name="Hodges S."/>
            <person name="Kramer E."/>
            <person name="Nordborg M."/>
            <person name="Tomkins J."/>
            <person name="Borevitz J."/>
            <person name="Derieg N."/>
            <person name="Yan J."/>
            <person name="Mihaltcheva S."/>
            <person name="Hayes R.D."/>
            <person name="Rokhsar D."/>
        </authorList>
    </citation>
    <scope>NUCLEOTIDE SEQUENCE [LARGE SCALE GENOMIC DNA]</scope>
    <source>
        <strain evidence="2">cv. Goldsmith</strain>
    </source>
</reference>
<keyword evidence="2" id="KW-1185">Reference proteome</keyword>